<dbReference type="eggNOG" id="COG1116">
    <property type="taxonomic scope" value="Bacteria"/>
</dbReference>
<dbReference type="SUPFAM" id="SSF52540">
    <property type="entry name" value="P-loop containing nucleoside triphosphate hydrolases"/>
    <property type="match status" value="1"/>
</dbReference>
<dbReference type="EMBL" id="CP003071">
    <property type="protein sequence ID" value="AGA88522.1"/>
    <property type="molecule type" value="Genomic_DNA"/>
</dbReference>
<keyword evidence="3" id="KW-1003">Cell membrane</keyword>
<dbReference type="STRING" id="644801.Psest_4052"/>
<dbReference type="GO" id="GO:0042918">
    <property type="term" value="P:alkanesulfonate transmembrane transport"/>
    <property type="evidence" value="ECO:0007669"/>
    <property type="project" value="UniProtKB-ARBA"/>
</dbReference>
<feature type="domain" description="ABC transporter" evidence="9">
    <location>
        <begin position="13"/>
        <end position="234"/>
    </location>
</feature>
<dbReference type="HOGENOM" id="CLU_000604_1_22_6"/>
<dbReference type="RefSeq" id="WP_015278688.1">
    <property type="nucleotide sequence ID" value="NC_019936.1"/>
</dbReference>
<evidence type="ECO:0000256" key="7">
    <source>
        <dbReference type="ARBA" id="ARBA00022967"/>
    </source>
</evidence>
<dbReference type="NCBIfam" id="NF008420">
    <property type="entry name" value="PRK11247.1"/>
    <property type="match status" value="1"/>
</dbReference>
<dbReference type="KEGG" id="psh:Psest_4052"/>
<dbReference type="Proteomes" id="UP000010820">
    <property type="component" value="Chromosome"/>
</dbReference>
<evidence type="ECO:0000313" key="10">
    <source>
        <dbReference type="EMBL" id="AGA88522.1"/>
    </source>
</evidence>
<keyword evidence="6" id="KW-0067">ATP-binding</keyword>
<dbReference type="Pfam" id="PF00005">
    <property type="entry name" value="ABC_tran"/>
    <property type="match status" value="1"/>
</dbReference>
<reference evidence="10 11" key="1">
    <citation type="submission" date="2011-10" db="EMBL/GenBank/DDBJ databases">
        <title>Complete sequence of chromosome of Pseudomonas stutzeri RCH2.</title>
        <authorList>
            <consortium name="US DOE Joint Genome Institute"/>
            <person name="Lucas S."/>
            <person name="Han J."/>
            <person name="Lapidus A."/>
            <person name="Cheng J.-F."/>
            <person name="Goodwin L."/>
            <person name="Pitluck S."/>
            <person name="Peters L."/>
            <person name="Ovchinnikova G."/>
            <person name="Zeytun A."/>
            <person name="Lu M."/>
            <person name="Detter J.C."/>
            <person name="Han C."/>
            <person name="Tapia R."/>
            <person name="Land M."/>
            <person name="Hauser L."/>
            <person name="Kyrpides N."/>
            <person name="Ivanova N."/>
            <person name="Pagani I."/>
            <person name="Chakraborty R."/>
            <person name="Arkin A."/>
            <person name="Dehal P."/>
            <person name="Wall J."/>
            <person name="Hazen T."/>
            <person name="Woyke T."/>
        </authorList>
    </citation>
    <scope>NUCLEOTIDE SEQUENCE [LARGE SCALE GENOMIC DNA]</scope>
    <source>
        <strain evidence="10 11">RCH2</strain>
    </source>
</reference>
<accession>L0GRW3</accession>
<keyword evidence="7" id="KW-1278">Translocase</keyword>
<evidence type="ECO:0000313" key="11">
    <source>
        <dbReference type="Proteomes" id="UP000010820"/>
    </source>
</evidence>
<evidence type="ECO:0000259" key="9">
    <source>
        <dbReference type="PROSITE" id="PS50893"/>
    </source>
</evidence>
<keyword evidence="4" id="KW-0997">Cell inner membrane</keyword>
<dbReference type="InterPro" id="IPR050166">
    <property type="entry name" value="ABC_transporter_ATP-bind"/>
</dbReference>
<evidence type="ECO:0000256" key="4">
    <source>
        <dbReference type="ARBA" id="ARBA00022519"/>
    </source>
</evidence>
<gene>
    <name evidence="10" type="ORF">Psest_4052</name>
</gene>
<evidence type="ECO:0000256" key="5">
    <source>
        <dbReference type="ARBA" id="ARBA00022741"/>
    </source>
</evidence>
<dbReference type="InterPro" id="IPR003593">
    <property type="entry name" value="AAA+_ATPase"/>
</dbReference>
<evidence type="ECO:0000256" key="2">
    <source>
        <dbReference type="ARBA" id="ARBA00022448"/>
    </source>
</evidence>
<dbReference type="InterPro" id="IPR003439">
    <property type="entry name" value="ABC_transporter-like_ATP-bd"/>
</dbReference>
<dbReference type="FunFam" id="3.40.50.300:FF:000653">
    <property type="entry name" value="Aliphatic sulfonates import ATP-binding protein SsuB"/>
    <property type="match status" value="1"/>
</dbReference>
<dbReference type="PANTHER" id="PTHR42788:SF17">
    <property type="entry name" value="ALIPHATIC SULFONATES IMPORT ATP-BINDING PROTEIN SSUB"/>
    <property type="match status" value="1"/>
</dbReference>
<dbReference type="GO" id="GO:0016887">
    <property type="term" value="F:ATP hydrolysis activity"/>
    <property type="evidence" value="ECO:0007669"/>
    <property type="project" value="InterPro"/>
</dbReference>
<keyword evidence="5" id="KW-0547">Nucleotide-binding</keyword>
<dbReference type="PROSITE" id="PS00211">
    <property type="entry name" value="ABC_TRANSPORTER_1"/>
    <property type="match status" value="1"/>
</dbReference>
<dbReference type="PATRIC" id="fig|644801.3.peg.3947"/>
<proteinExistence type="inferred from homology"/>
<comment type="similarity">
    <text evidence="1">Belongs to the ABC transporter superfamily.</text>
</comment>
<evidence type="ECO:0000256" key="3">
    <source>
        <dbReference type="ARBA" id="ARBA00022475"/>
    </source>
</evidence>
<dbReference type="Gene3D" id="3.40.50.300">
    <property type="entry name" value="P-loop containing nucleotide triphosphate hydrolases"/>
    <property type="match status" value="1"/>
</dbReference>
<evidence type="ECO:0000256" key="6">
    <source>
        <dbReference type="ARBA" id="ARBA00022840"/>
    </source>
</evidence>
<organism evidence="10 11">
    <name type="scientific">Stutzerimonas stutzeri RCH2</name>
    <dbReference type="NCBI Taxonomy" id="644801"/>
    <lineage>
        <taxon>Bacteria</taxon>
        <taxon>Pseudomonadati</taxon>
        <taxon>Pseudomonadota</taxon>
        <taxon>Gammaproteobacteria</taxon>
        <taxon>Pseudomonadales</taxon>
        <taxon>Pseudomonadaceae</taxon>
        <taxon>Stutzerimonas</taxon>
    </lineage>
</organism>
<dbReference type="SMART" id="SM00382">
    <property type="entry name" value="AAA"/>
    <property type="match status" value="1"/>
</dbReference>
<dbReference type="InterPro" id="IPR027417">
    <property type="entry name" value="P-loop_NTPase"/>
</dbReference>
<evidence type="ECO:0000256" key="1">
    <source>
        <dbReference type="ARBA" id="ARBA00005417"/>
    </source>
</evidence>
<evidence type="ECO:0000256" key="8">
    <source>
        <dbReference type="ARBA" id="ARBA00023136"/>
    </source>
</evidence>
<dbReference type="PANTHER" id="PTHR42788">
    <property type="entry name" value="TAURINE IMPORT ATP-BINDING PROTEIN-RELATED"/>
    <property type="match status" value="1"/>
</dbReference>
<name>L0GRW3_STUST</name>
<keyword evidence="8" id="KW-0472">Membrane</keyword>
<dbReference type="GO" id="GO:0005524">
    <property type="term" value="F:ATP binding"/>
    <property type="evidence" value="ECO:0007669"/>
    <property type="project" value="UniProtKB-KW"/>
</dbReference>
<dbReference type="AlphaFoldDB" id="L0GRW3"/>
<sequence>MTLLKTIPHGVPLTIEGVTKSFARREVLKGIDLQIPEGQFVAVVGRSGCGKSTLLRLLAGLDQPSRGGIASAGVRLADHRDEVRLMFQDARLLPWKRVIDNVGLGLSGNWRARAEQALAAVGLAERAHEWPAALSGGQKQRVALARALIHQPRLLLLDEPLGALDALTRIEMQQLIERLWQRHGFTVLLVTHDVSEAVAVADRVILIEDGAIGLDLAVELPRPRSRGSAALAALEAQVLDRVLQRPSLAERPEPINPLPTQLRWAL</sequence>
<dbReference type="InterPro" id="IPR017871">
    <property type="entry name" value="ABC_transporter-like_CS"/>
</dbReference>
<dbReference type="PROSITE" id="PS50893">
    <property type="entry name" value="ABC_TRANSPORTER_2"/>
    <property type="match status" value="1"/>
</dbReference>
<keyword evidence="2" id="KW-0813">Transport</keyword>
<protein>
    <submittedName>
        <fullName evidence="10">ABC-type nitrate/sulfonate/bicarbonate transport system, ATPase component</fullName>
    </submittedName>
</protein>
<dbReference type="CDD" id="cd03293">
    <property type="entry name" value="ABC_NrtD_SsuB_transporters"/>
    <property type="match status" value="1"/>
</dbReference>